<reference evidence="2" key="2">
    <citation type="submission" date="2022-01" db="EMBL/GenBank/DDBJ databases">
        <authorList>
            <person name="Yamashiro T."/>
            <person name="Shiraishi A."/>
            <person name="Satake H."/>
            <person name="Nakayama K."/>
        </authorList>
    </citation>
    <scope>NUCLEOTIDE SEQUENCE</scope>
</reference>
<keyword evidence="3" id="KW-1185">Reference proteome</keyword>
<feature type="compositionally biased region" description="Acidic residues" evidence="1">
    <location>
        <begin position="11"/>
        <end position="55"/>
    </location>
</feature>
<sequence length="79" mass="8764">MPVYPEYLVPYDDDIPVEDPEEEPEEDPIDYAANADDDEDKEEESSEDDDGEEEEHLAPADPTAIASPAVDLVPSVEED</sequence>
<dbReference type="Proteomes" id="UP001151760">
    <property type="component" value="Unassembled WGS sequence"/>
</dbReference>
<reference evidence="2" key="1">
    <citation type="journal article" date="2022" name="Int. J. Mol. Sci.">
        <title>Draft Genome of Tanacetum Coccineum: Genomic Comparison of Closely Related Tanacetum-Family Plants.</title>
        <authorList>
            <person name="Yamashiro T."/>
            <person name="Shiraishi A."/>
            <person name="Nakayama K."/>
            <person name="Satake H."/>
        </authorList>
    </citation>
    <scope>NUCLEOTIDE SEQUENCE</scope>
</reference>
<protein>
    <submittedName>
        <fullName evidence="2">Uncharacterized protein</fullName>
    </submittedName>
</protein>
<dbReference type="EMBL" id="BQNB010013469">
    <property type="protein sequence ID" value="GJT16368.1"/>
    <property type="molecule type" value="Genomic_DNA"/>
</dbReference>
<accession>A0ABQ5BS13</accession>
<evidence type="ECO:0000313" key="2">
    <source>
        <dbReference type="EMBL" id="GJT16368.1"/>
    </source>
</evidence>
<comment type="caution">
    <text evidence="2">The sequence shown here is derived from an EMBL/GenBank/DDBJ whole genome shotgun (WGS) entry which is preliminary data.</text>
</comment>
<evidence type="ECO:0000256" key="1">
    <source>
        <dbReference type="SAM" id="MobiDB-lite"/>
    </source>
</evidence>
<feature type="region of interest" description="Disordered" evidence="1">
    <location>
        <begin position="1"/>
        <end position="79"/>
    </location>
</feature>
<gene>
    <name evidence="2" type="ORF">Tco_0875074</name>
</gene>
<proteinExistence type="predicted"/>
<organism evidence="2 3">
    <name type="scientific">Tanacetum coccineum</name>
    <dbReference type="NCBI Taxonomy" id="301880"/>
    <lineage>
        <taxon>Eukaryota</taxon>
        <taxon>Viridiplantae</taxon>
        <taxon>Streptophyta</taxon>
        <taxon>Embryophyta</taxon>
        <taxon>Tracheophyta</taxon>
        <taxon>Spermatophyta</taxon>
        <taxon>Magnoliopsida</taxon>
        <taxon>eudicotyledons</taxon>
        <taxon>Gunneridae</taxon>
        <taxon>Pentapetalae</taxon>
        <taxon>asterids</taxon>
        <taxon>campanulids</taxon>
        <taxon>Asterales</taxon>
        <taxon>Asteraceae</taxon>
        <taxon>Asteroideae</taxon>
        <taxon>Anthemideae</taxon>
        <taxon>Anthemidinae</taxon>
        <taxon>Tanacetum</taxon>
    </lineage>
</organism>
<name>A0ABQ5BS13_9ASTR</name>
<evidence type="ECO:0000313" key="3">
    <source>
        <dbReference type="Proteomes" id="UP001151760"/>
    </source>
</evidence>